<dbReference type="Pfam" id="PF12704">
    <property type="entry name" value="MacB_PCD"/>
    <property type="match status" value="1"/>
</dbReference>
<evidence type="ECO:0000259" key="9">
    <source>
        <dbReference type="Pfam" id="PF12704"/>
    </source>
</evidence>
<reference evidence="10 11" key="1">
    <citation type="submission" date="2018-07" db="EMBL/GenBank/DDBJ databases">
        <title>Anaerosacharophilus polymeroproducens gen. nov. sp. nov., an anaerobic bacterium isolated from salt field.</title>
        <authorList>
            <person name="Kim W."/>
            <person name="Yang S.-H."/>
            <person name="Oh J."/>
            <person name="Lee J.-H."/>
            <person name="Kwon K.K."/>
        </authorList>
    </citation>
    <scope>NUCLEOTIDE SEQUENCE [LARGE SCALE GENOMIC DNA]</scope>
    <source>
        <strain evidence="10 11">MCWD5</strain>
    </source>
</reference>
<evidence type="ECO:0000256" key="1">
    <source>
        <dbReference type="ARBA" id="ARBA00004651"/>
    </source>
</evidence>
<dbReference type="InterPro" id="IPR025857">
    <property type="entry name" value="MacB_PCD"/>
</dbReference>
<comment type="subcellular location">
    <subcellularLocation>
        <location evidence="1">Cell membrane</location>
        <topology evidence="1">Multi-pass membrane protein</topology>
    </subcellularLocation>
</comment>
<evidence type="ECO:0000256" key="4">
    <source>
        <dbReference type="ARBA" id="ARBA00022989"/>
    </source>
</evidence>
<organism evidence="10 11">
    <name type="scientific">Anaerosacchariphilus polymeriproducens</name>
    <dbReference type="NCBI Taxonomy" id="1812858"/>
    <lineage>
        <taxon>Bacteria</taxon>
        <taxon>Bacillati</taxon>
        <taxon>Bacillota</taxon>
        <taxon>Clostridia</taxon>
        <taxon>Lachnospirales</taxon>
        <taxon>Lachnospiraceae</taxon>
        <taxon>Anaerosacchariphilus</taxon>
    </lineage>
</organism>
<feature type="transmembrane region" description="Helical" evidence="7">
    <location>
        <begin position="378"/>
        <end position="402"/>
    </location>
</feature>
<proteinExistence type="inferred from homology"/>
<dbReference type="InterPro" id="IPR050250">
    <property type="entry name" value="Macrolide_Exporter_MacB"/>
</dbReference>
<feature type="transmembrane region" description="Helical" evidence="7">
    <location>
        <begin position="297"/>
        <end position="320"/>
    </location>
</feature>
<feature type="transmembrane region" description="Helical" evidence="7">
    <location>
        <begin position="20"/>
        <end position="40"/>
    </location>
</feature>
<evidence type="ECO:0000256" key="6">
    <source>
        <dbReference type="ARBA" id="ARBA00038076"/>
    </source>
</evidence>
<gene>
    <name evidence="10" type="ORF">DWV06_06480</name>
</gene>
<sequence>MIENIRLSFQGIWSHKMRSFLTMLGIIIGIAAIIAIVSTIKGTNERIKENIIGSGTNTVNINLFQGDNEFYLDEMSSVPSGVSVLDENYKKEILKDDLVQNASFYNKREIYQEAFYKNAHSGSKVLGVDNSYFDTCSYIFKSGRGFSESDFNKFRKVVILESSVATSLFKSEDPIGKTIEIKSEPYVVIGVVEKSKKFEPVINTMEDYYEYMTNISGGSIFITNATWPICFGYDEPKQVVIKASSTDNMSKAGKFVADYLNSNAITKEAVDMKYKAEDMMEEAQKKQELKEQTNNQLLWIASISLLVGGIGVMNIMLVSVTERTREIGLKKAIGAPKTKILAQFLTEAAVLTSIGGLIGVVAGIILAQVISKVANVPAAISIPAAVGGVIFSMLIGVVFGILPSYKAANLNPIDALRYE</sequence>
<keyword evidence="5 7" id="KW-0472">Membrane</keyword>
<evidence type="ECO:0000256" key="7">
    <source>
        <dbReference type="SAM" id="Phobius"/>
    </source>
</evidence>
<evidence type="ECO:0000259" key="8">
    <source>
        <dbReference type="Pfam" id="PF02687"/>
    </source>
</evidence>
<name>A0A371AWH8_9FIRM</name>
<dbReference type="GO" id="GO:0022857">
    <property type="term" value="F:transmembrane transporter activity"/>
    <property type="evidence" value="ECO:0007669"/>
    <property type="project" value="TreeGrafter"/>
</dbReference>
<evidence type="ECO:0000313" key="11">
    <source>
        <dbReference type="Proteomes" id="UP000255036"/>
    </source>
</evidence>
<feature type="domain" description="MacB-like periplasmic core" evidence="9">
    <location>
        <begin position="19"/>
        <end position="252"/>
    </location>
</feature>
<comment type="caution">
    <text evidence="10">The sequence shown here is derived from an EMBL/GenBank/DDBJ whole genome shotgun (WGS) entry which is preliminary data.</text>
</comment>
<protein>
    <submittedName>
        <fullName evidence="10">ABC transporter permease</fullName>
    </submittedName>
</protein>
<dbReference type="Proteomes" id="UP000255036">
    <property type="component" value="Unassembled WGS sequence"/>
</dbReference>
<feature type="transmembrane region" description="Helical" evidence="7">
    <location>
        <begin position="340"/>
        <end position="366"/>
    </location>
</feature>
<keyword evidence="11" id="KW-1185">Reference proteome</keyword>
<evidence type="ECO:0000313" key="10">
    <source>
        <dbReference type="EMBL" id="RDU23935.1"/>
    </source>
</evidence>
<keyword evidence="2" id="KW-1003">Cell membrane</keyword>
<keyword evidence="3 7" id="KW-0812">Transmembrane</keyword>
<dbReference type="OrthoDB" id="9770036at2"/>
<dbReference type="RefSeq" id="WP_115481368.1">
    <property type="nucleotide sequence ID" value="NZ_QRCT01000016.1"/>
</dbReference>
<dbReference type="GO" id="GO:0005886">
    <property type="term" value="C:plasma membrane"/>
    <property type="evidence" value="ECO:0007669"/>
    <property type="project" value="UniProtKB-SubCell"/>
</dbReference>
<dbReference type="Pfam" id="PF02687">
    <property type="entry name" value="FtsX"/>
    <property type="match status" value="1"/>
</dbReference>
<accession>A0A371AWH8</accession>
<keyword evidence="4 7" id="KW-1133">Transmembrane helix</keyword>
<dbReference type="InterPro" id="IPR003838">
    <property type="entry name" value="ABC3_permease_C"/>
</dbReference>
<dbReference type="PANTHER" id="PTHR30572:SF4">
    <property type="entry name" value="ABC TRANSPORTER PERMEASE YTRF"/>
    <property type="match status" value="1"/>
</dbReference>
<feature type="domain" description="ABC3 transporter permease C-terminal" evidence="8">
    <location>
        <begin position="300"/>
        <end position="412"/>
    </location>
</feature>
<evidence type="ECO:0000256" key="2">
    <source>
        <dbReference type="ARBA" id="ARBA00022475"/>
    </source>
</evidence>
<comment type="similarity">
    <text evidence="6">Belongs to the ABC-4 integral membrane protein family.</text>
</comment>
<dbReference type="AlphaFoldDB" id="A0A371AWH8"/>
<dbReference type="EMBL" id="QRCT01000016">
    <property type="protein sequence ID" value="RDU23935.1"/>
    <property type="molecule type" value="Genomic_DNA"/>
</dbReference>
<evidence type="ECO:0000256" key="5">
    <source>
        <dbReference type="ARBA" id="ARBA00023136"/>
    </source>
</evidence>
<evidence type="ECO:0000256" key="3">
    <source>
        <dbReference type="ARBA" id="ARBA00022692"/>
    </source>
</evidence>
<dbReference type="PANTHER" id="PTHR30572">
    <property type="entry name" value="MEMBRANE COMPONENT OF TRANSPORTER-RELATED"/>
    <property type="match status" value="1"/>
</dbReference>